<dbReference type="InterPro" id="IPR013610">
    <property type="entry name" value="ArdC_N"/>
</dbReference>
<evidence type="ECO:0000259" key="2">
    <source>
        <dbReference type="Pfam" id="PF18818"/>
    </source>
</evidence>
<proteinExistence type="predicted"/>
<keyword evidence="4" id="KW-1185">Reference proteome</keyword>
<dbReference type="InterPro" id="IPR041459">
    <property type="entry name" value="MPTase-PolyVal"/>
</dbReference>
<dbReference type="RefSeq" id="WP_303541445.1">
    <property type="nucleotide sequence ID" value="NZ_JAUOTP010000003.1"/>
</dbReference>
<sequence>MGQDRSSLQGEVTQRIIAELEQGRQPWVQPWDDAKATVGLPRNAHTGRCYSGINILILWARVVEQGFAAQRWLTFHQARSLGGNVRRGEQGSTVCYADRFIPKAESDKALIEGREARTIAFLKRFTVFNVAQCDGLPAHLVVDDVAPQGQELVPIAHRVAEATGAKIRIGGKQAFYAPLTDHIQLPPQFAYGVPINWYRTLLHELGHWTGHSSRLNRLADPFLDKAEYAREELCAELASSFLCAELGIVPTVRHADYIGAWLEILREDDRAIFRAASHASRAVDYILNCGSDREEADLAAR</sequence>
<dbReference type="Pfam" id="PF08401">
    <property type="entry name" value="ArdcN"/>
    <property type="match status" value="1"/>
</dbReference>
<accession>A0ABT8Y7R1</accession>
<evidence type="ECO:0000313" key="4">
    <source>
        <dbReference type="Proteomes" id="UP001169764"/>
    </source>
</evidence>
<dbReference type="InterPro" id="IPR017113">
    <property type="entry name" value="Antirestriction_ArdC"/>
</dbReference>
<dbReference type="Proteomes" id="UP001169764">
    <property type="component" value="Unassembled WGS sequence"/>
</dbReference>
<organism evidence="3 4">
    <name type="scientific">Sphingomonas natans</name>
    <dbReference type="NCBI Taxonomy" id="3063330"/>
    <lineage>
        <taxon>Bacteria</taxon>
        <taxon>Pseudomonadati</taxon>
        <taxon>Pseudomonadota</taxon>
        <taxon>Alphaproteobacteria</taxon>
        <taxon>Sphingomonadales</taxon>
        <taxon>Sphingomonadaceae</taxon>
        <taxon>Sphingomonas</taxon>
    </lineage>
</organism>
<feature type="domain" description="N-terminal" evidence="1">
    <location>
        <begin position="9"/>
        <end position="128"/>
    </location>
</feature>
<name>A0ABT8Y7R1_9SPHN</name>
<evidence type="ECO:0000313" key="3">
    <source>
        <dbReference type="EMBL" id="MDO6414351.1"/>
    </source>
</evidence>
<protein>
    <submittedName>
        <fullName evidence="3">Zincin-like metallopeptidase domain-containing protein</fullName>
    </submittedName>
</protein>
<reference evidence="3" key="1">
    <citation type="submission" date="2023-07" db="EMBL/GenBank/DDBJ databases">
        <authorList>
            <person name="Kim M."/>
        </authorList>
    </citation>
    <scope>NUCLEOTIDE SEQUENCE</scope>
    <source>
        <strain evidence="3">BIUV-7</strain>
    </source>
</reference>
<comment type="caution">
    <text evidence="3">The sequence shown here is derived from an EMBL/GenBank/DDBJ whole genome shotgun (WGS) entry which is preliminary data.</text>
</comment>
<dbReference type="Pfam" id="PF18818">
    <property type="entry name" value="MPTase-PolyVal"/>
    <property type="match status" value="1"/>
</dbReference>
<dbReference type="EMBL" id="JAUOTP010000003">
    <property type="protein sequence ID" value="MDO6414351.1"/>
    <property type="molecule type" value="Genomic_DNA"/>
</dbReference>
<feature type="domain" description="Polyvalent protein metallopeptidase" evidence="2">
    <location>
        <begin position="156"/>
        <end position="278"/>
    </location>
</feature>
<gene>
    <name evidence="3" type="ORF">Q4F19_08160</name>
</gene>
<evidence type="ECO:0000259" key="1">
    <source>
        <dbReference type="Pfam" id="PF08401"/>
    </source>
</evidence>
<dbReference type="PIRSF" id="PIRSF037112">
    <property type="entry name" value="Antirestriction_ArdC"/>
    <property type="match status" value="1"/>
</dbReference>